<accession>A0A0M4RYT4</accession>
<keyword evidence="1" id="KW-0175">Coiled coil</keyword>
<gene>
    <name evidence="3" type="ORF">RN98_07240</name>
</gene>
<name>A0A0M4RYT4_9FUSO</name>
<evidence type="ECO:0000313" key="4">
    <source>
        <dbReference type="Proteomes" id="UP000063147"/>
    </source>
</evidence>
<reference evidence="3 4" key="1">
    <citation type="submission" date="2015-09" db="EMBL/GenBank/DDBJ databases">
        <authorList>
            <person name="Jackson K.R."/>
            <person name="Lunt B.L."/>
            <person name="Fisher J.N.B."/>
            <person name="Gardner A.V."/>
            <person name="Bailey M.E."/>
            <person name="Deus L.M."/>
            <person name="Earl A.S."/>
            <person name="Gibby P.D."/>
            <person name="Hartmann K.A."/>
            <person name="Liu J.E."/>
            <person name="Manci A.M."/>
            <person name="Nielsen D.A."/>
            <person name="Solomon M.B."/>
            <person name="Breakwell D.P."/>
            <person name="Burnett S.H."/>
            <person name="Grose J.H."/>
        </authorList>
    </citation>
    <scope>NUCLEOTIDE SEQUENCE [LARGE SCALE GENOMIC DNA]</scope>
    <source>
        <strain evidence="3 4">KCOM 1279</strain>
    </source>
</reference>
<proteinExistence type="predicted"/>
<dbReference type="PANTHER" id="PTHR22674">
    <property type="entry name" value="NTPASE, KAP FAMILY P-LOOP DOMAIN-CONTAINING 1"/>
    <property type="match status" value="1"/>
</dbReference>
<protein>
    <submittedName>
        <fullName evidence="3">NTPase</fullName>
    </submittedName>
</protein>
<dbReference type="Pfam" id="PF07693">
    <property type="entry name" value="KAP_NTPase"/>
    <property type="match status" value="1"/>
</dbReference>
<dbReference type="RefSeq" id="WP_060676878.1">
    <property type="nucleotide sequence ID" value="NZ_CP012713.1"/>
</dbReference>
<feature type="coiled-coil region" evidence="1">
    <location>
        <begin position="145"/>
        <end position="172"/>
    </location>
</feature>
<dbReference type="Gene3D" id="3.40.50.300">
    <property type="entry name" value="P-loop containing nucleotide triphosphate hydrolases"/>
    <property type="match status" value="1"/>
</dbReference>
<evidence type="ECO:0000313" key="3">
    <source>
        <dbReference type="EMBL" id="ALF18892.1"/>
    </source>
</evidence>
<dbReference type="InterPro" id="IPR027417">
    <property type="entry name" value="P-loop_NTPase"/>
</dbReference>
<dbReference type="EMBL" id="CP012713">
    <property type="protein sequence ID" value="ALF18892.1"/>
    <property type="molecule type" value="Genomic_DNA"/>
</dbReference>
<dbReference type="AlphaFoldDB" id="A0A0M4RYT4"/>
<evidence type="ECO:0000259" key="2">
    <source>
        <dbReference type="Pfam" id="PF07693"/>
    </source>
</evidence>
<evidence type="ECO:0000256" key="1">
    <source>
        <dbReference type="SAM" id="Coils"/>
    </source>
</evidence>
<dbReference type="InterPro" id="IPR011646">
    <property type="entry name" value="KAP_P-loop"/>
</dbReference>
<dbReference type="PATRIC" id="fig|76859.3.peg.1457"/>
<dbReference type="SUPFAM" id="SSF52540">
    <property type="entry name" value="P-loop containing nucleoside triphosphate hydrolases"/>
    <property type="match status" value="1"/>
</dbReference>
<dbReference type="Proteomes" id="UP000063147">
    <property type="component" value="Chromosome"/>
</dbReference>
<sequence length="690" mass="81453">MFYSEKPIILGKEDLLGRAKVANELSREIKSYKNEDNLTIGIVGKWGSGKTSFINMVLENFEENDDYIIIKFNPWNISSRKQLISDFFLQLSNNIEKKGSNEIIGAIGKSLGTLSKFFKPLGFIPPLSVLSTIGDITEKASEFINEYVESEKEDLESLKDNINNKLTNLNKKIIIVIDDIDRLCDEEIREMFQLVKSIADFKNTIYILSYDREIVTKALDKTQQGKGEEYLEKIVQVPLVLPYISKNDLDKIFINRLNIIINIPDEEYDNSYFSEIYYNGLAENFENLRDIERYMNVFSLGINLAREELNINDYIVITLIKVFEPDLYEYIKNNKEYFSGTKFDEFLNKDKKEILTELERIYEKLKKLEKRKIKRLMEVVFPKLEVTTYDEGFIDIWGKTRRIATPVYFESYFRLDFPEDEIKKSEIKKFREFSTEEDLIKIFNINNKKRIRLLELLIEEIEEISDKKAIILLKFIFSIADELKYEGPKGIFSFMENPQYKVTRIFYKIISNTNRNRYKIMEELFKYNKSSFQLLFSILDKLNNSFLKRNLEAEYGIGEGELINLRNIAVARILKESEKSTKIEPKLLNILYTMKSLEQEKEAKKVFKNYLKNKDLLIDFVKEFISTRTTEISYSIRESTYLLKDYIDDFYDYEKLVKLVDKNFTNPNEEEAKVINQLKNAITKEELQKD</sequence>
<feature type="domain" description="KAP NTPase" evidence="2">
    <location>
        <begin position="18"/>
        <end position="300"/>
    </location>
</feature>
<dbReference type="PANTHER" id="PTHR22674:SF6">
    <property type="entry name" value="NTPASE KAP FAMILY P-LOOP DOMAIN-CONTAINING PROTEIN 1"/>
    <property type="match status" value="1"/>
</dbReference>
<organism evidence="3">
    <name type="scientific">Fusobacterium animalis</name>
    <dbReference type="NCBI Taxonomy" id="76859"/>
    <lineage>
        <taxon>Bacteria</taxon>
        <taxon>Fusobacteriati</taxon>
        <taxon>Fusobacteriota</taxon>
        <taxon>Fusobacteriia</taxon>
        <taxon>Fusobacteriales</taxon>
        <taxon>Fusobacteriaceae</taxon>
        <taxon>Fusobacterium</taxon>
    </lineage>
</organism>
<dbReference type="InterPro" id="IPR052754">
    <property type="entry name" value="NTPase_KAP_P-loop"/>
</dbReference>